<comment type="caution">
    <text evidence="1">The sequence shown here is derived from an EMBL/GenBank/DDBJ whole genome shotgun (WGS) entry which is preliminary data.</text>
</comment>
<name>A0A6G0Q2Z3_9STRA</name>
<gene>
    <name evidence="1" type="ORF">PF008_g31587</name>
</gene>
<evidence type="ECO:0000313" key="1">
    <source>
        <dbReference type="EMBL" id="KAE9266519.1"/>
    </source>
</evidence>
<accession>A0A6G0Q2Z3</accession>
<evidence type="ECO:0000313" key="2">
    <source>
        <dbReference type="Proteomes" id="UP000486351"/>
    </source>
</evidence>
<protein>
    <submittedName>
        <fullName evidence="1">Uncharacterized protein</fullName>
    </submittedName>
</protein>
<sequence length="66" mass="7377">MPMAYCRHKFSVCVVQSVGCESSKSLETLRTLAVVSEIVNWIIGSMSTSYTLFIREQITLWTSADA</sequence>
<dbReference type="EMBL" id="QXFY01007263">
    <property type="protein sequence ID" value="KAE9266519.1"/>
    <property type="molecule type" value="Genomic_DNA"/>
</dbReference>
<dbReference type="Proteomes" id="UP000486351">
    <property type="component" value="Unassembled WGS sequence"/>
</dbReference>
<proteinExistence type="predicted"/>
<dbReference type="AlphaFoldDB" id="A0A6G0Q2Z3"/>
<reference evidence="1 2" key="1">
    <citation type="submission" date="2018-09" db="EMBL/GenBank/DDBJ databases">
        <title>Genomic investigation of the strawberry pathogen Phytophthora fragariae indicates pathogenicity is determined by transcriptional variation in three key races.</title>
        <authorList>
            <person name="Adams T.M."/>
            <person name="Armitage A.D."/>
            <person name="Sobczyk M.K."/>
            <person name="Bates H.J."/>
            <person name="Dunwell J.M."/>
            <person name="Nellist C.F."/>
            <person name="Harrison R.J."/>
        </authorList>
    </citation>
    <scope>NUCLEOTIDE SEQUENCE [LARGE SCALE GENOMIC DNA]</scope>
    <source>
        <strain evidence="1 2">NOV-77</strain>
    </source>
</reference>
<organism evidence="1 2">
    <name type="scientific">Phytophthora fragariae</name>
    <dbReference type="NCBI Taxonomy" id="53985"/>
    <lineage>
        <taxon>Eukaryota</taxon>
        <taxon>Sar</taxon>
        <taxon>Stramenopiles</taxon>
        <taxon>Oomycota</taxon>
        <taxon>Peronosporomycetes</taxon>
        <taxon>Peronosporales</taxon>
        <taxon>Peronosporaceae</taxon>
        <taxon>Phytophthora</taxon>
    </lineage>
</organism>